<protein>
    <submittedName>
        <fullName evidence="1">Uncharacterized protein</fullName>
    </submittedName>
</protein>
<dbReference type="RefSeq" id="WP_091140929.1">
    <property type="nucleotide sequence ID" value="NZ_FMVF01000003.1"/>
</dbReference>
<dbReference type="AlphaFoldDB" id="A0A1G5D0B1"/>
<proteinExistence type="predicted"/>
<reference evidence="1 2" key="1">
    <citation type="submission" date="2016-10" db="EMBL/GenBank/DDBJ databases">
        <authorList>
            <person name="de Groot N.N."/>
        </authorList>
    </citation>
    <scope>NUCLEOTIDE SEQUENCE [LARGE SCALE GENOMIC DNA]</scope>
    <source>
        <strain evidence="1 2">CGMCC 1.7031</strain>
    </source>
</reference>
<dbReference type="Proteomes" id="UP000199354">
    <property type="component" value="Unassembled WGS sequence"/>
</dbReference>
<accession>A0A1G5D0B1</accession>
<keyword evidence="2" id="KW-1185">Reference proteome</keyword>
<name>A0A1G5D0B1_9FLAO</name>
<evidence type="ECO:0000313" key="1">
    <source>
        <dbReference type="EMBL" id="SCY08104.1"/>
    </source>
</evidence>
<gene>
    <name evidence="1" type="ORF">SAMN02927903_00700</name>
</gene>
<dbReference type="EMBL" id="FMVF01000003">
    <property type="protein sequence ID" value="SCY08104.1"/>
    <property type="molecule type" value="Genomic_DNA"/>
</dbReference>
<organism evidence="1 2">
    <name type="scientific">Flavobacterium caeni</name>
    <dbReference type="NCBI Taxonomy" id="490189"/>
    <lineage>
        <taxon>Bacteria</taxon>
        <taxon>Pseudomonadati</taxon>
        <taxon>Bacteroidota</taxon>
        <taxon>Flavobacteriia</taxon>
        <taxon>Flavobacteriales</taxon>
        <taxon>Flavobacteriaceae</taxon>
        <taxon>Flavobacterium</taxon>
    </lineage>
</organism>
<sequence length="273" mass="31411">MKKHTFSRRVAIGSVTIAGLILFLWMSFSPTIVRSPGKCNDVFFVNLDDASSAYPNWVVENEKYFVESTTPTPPIPSPSPRPTSNPFPSCSTNHARLDLNKMYNDPLLNLAGWLKLYGKYICFDRSAQFIECEHLFGETEQDNLEAAWVRATITVADIRKAFTDEQRDLNVERYEWYLKISFKWHEYGVNLKAVDKFYPGDNCFSAAFINSIITNRNLKDTDEIQIKRPKVKRPDGTSARTMVLSVKDDLERHYYNFSQVPQSAARSDYYSPL</sequence>
<dbReference type="STRING" id="490189.SAMN02927903_00700"/>
<evidence type="ECO:0000313" key="2">
    <source>
        <dbReference type="Proteomes" id="UP000199354"/>
    </source>
</evidence>